<gene>
    <name evidence="2" type="ORF">S01H1_33156</name>
</gene>
<proteinExistence type="predicted"/>
<dbReference type="InterPro" id="IPR047650">
    <property type="entry name" value="Transpos_IS110"/>
</dbReference>
<dbReference type="PANTHER" id="PTHR33055:SF17">
    <property type="entry name" value="THIRD ORF IN TRANSPOSON ISC1491"/>
    <property type="match status" value="1"/>
</dbReference>
<organism evidence="2">
    <name type="scientific">marine sediment metagenome</name>
    <dbReference type="NCBI Taxonomy" id="412755"/>
    <lineage>
        <taxon>unclassified sequences</taxon>
        <taxon>metagenomes</taxon>
        <taxon>ecological metagenomes</taxon>
    </lineage>
</organism>
<dbReference type="GO" id="GO:0004803">
    <property type="term" value="F:transposase activity"/>
    <property type="evidence" value="ECO:0007669"/>
    <property type="project" value="InterPro"/>
</dbReference>
<dbReference type="PANTHER" id="PTHR33055">
    <property type="entry name" value="TRANSPOSASE FOR INSERTION SEQUENCE ELEMENT IS1111A"/>
    <property type="match status" value="1"/>
</dbReference>
<evidence type="ECO:0000259" key="1">
    <source>
        <dbReference type="Pfam" id="PF01548"/>
    </source>
</evidence>
<feature type="non-terminal residue" evidence="2">
    <location>
        <position position="245"/>
    </location>
</feature>
<sequence>MQEKRHIGLDLGVKSKSKVYIVDQAGEKVRPEFSIWTNPQGLDYMMEQALKGAFKDILLDLTMEPTNVAWFGAAVYVRRKYPQVSIYRVKSEKAQDLRKFYRKHTKTDSLDAKTLAKMPIVDSNSLQEVYIRPKNMLALNTRCKQRARLVKEATSKRNSICDQIELGFPHLVDCFSSKFTTPFVRLSERYVNPFKVKRLGKEKLSKVLIKLGFRKDVSSLAENIYQRTEEACILFTDEDNVIDYD</sequence>
<comment type="caution">
    <text evidence="2">The sequence shown here is derived from an EMBL/GenBank/DDBJ whole genome shotgun (WGS) entry which is preliminary data.</text>
</comment>
<dbReference type="AlphaFoldDB" id="X0UT18"/>
<protein>
    <recommendedName>
        <fullName evidence="1">Transposase IS110-like N-terminal domain-containing protein</fullName>
    </recommendedName>
</protein>
<dbReference type="GO" id="GO:0003677">
    <property type="term" value="F:DNA binding"/>
    <property type="evidence" value="ECO:0007669"/>
    <property type="project" value="InterPro"/>
</dbReference>
<dbReference type="EMBL" id="BARS01020573">
    <property type="protein sequence ID" value="GAG08875.1"/>
    <property type="molecule type" value="Genomic_DNA"/>
</dbReference>
<accession>X0UT18</accession>
<reference evidence="2" key="1">
    <citation type="journal article" date="2014" name="Front. Microbiol.">
        <title>High frequency of phylogenetically diverse reductive dehalogenase-homologous genes in deep subseafloor sedimentary metagenomes.</title>
        <authorList>
            <person name="Kawai M."/>
            <person name="Futagami T."/>
            <person name="Toyoda A."/>
            <person name="Takaki Y."/>
            <person name="Nishi S."/>
            <person name="Hori S."/>
            <person name="Arai W."/>
            <person name="Tsubouchi T."/>
            <person name="Morono Y."/>
            <person name="Uchiyama I."/>
            <person name="Ito T."/>
            <person name="Fujiyama A."/>
            <person name="Inagaki F."/>
            <person name="Takami H."/>
        </authorList>
    </citation>
    <scope>NUCLEOTIDE SEQUENCE</scope>
    <source>
        <strain evidence="2">Expedition CK06-06</strain>
    </source>
</reference>
<dbReference type="InterPro" id="IPR002525">
    <property type="entry name" value="Transp_IS110-like_N"/>
</dbReference>
<name>X0UT18_9ZZZZ</name>
<feature type="domain" description="Transposase IS110-like N-terminal" evidence="1">
    <location>
        <begin position="7"/>
        <end position="169"/>
    </location>
</feature>
<evidence type="ECO:0000313" key="2">
    <source>
        <dbReference type="EMBL" id="GAG08875.1"/>
    </source>
</evidence>
<dbReference type="GO" id="GO:0006313">
    <property type="term" value="P:DNA transposition"/>
    <property type="evidence" value="ECO:0007669"/>
    <property type="project" value="InterPro"/>
</dbReference>
<dbReference type="Pfam" id="PF01548">
    <property type="entry name" value="DEDD_Tnp_IS110"/>
    <property type="match status" value="1"/>
</dbReference>